<dbReference type="AlphaFoldDB" id="A0A5J4VPD1"/>
<evidence type="ECO:0000313" key="1">
    <source>
        <dbReference type="EMBL" id="KAA6384169.1"/>
    </source>
</evidence>
<dbReference type="EMBL" id="SNRW01005884">
    <property type="protein sequence ID" value="KAA6384169.1"/>
    <property type="molecule type" value="Genomic_DNA"/>
</dbReference>
<protein>
    <submittedName>
        <fullName evidence="1">Uncharacterized protein</fullName>
    </submittedName>
</protein>
<proteinExistence type="predicted"/>
<name>A0A5J4VPD1_9EUKA</name>
<organism evidence="1 2">
    <name type="scientific">Streblomastix strix</name>
    <dbReference type="NCBI Taxonomy" id="222440"/>
    <lineage>
        <taxon>Eukaryota</taxon>
        <taxon>Metamonada</taxon>
        <taxon>Preaxostyla</taxon>
        <taxon>Oxymonadida</taxon>
        <taxon>Streblomastigidae</taxon>
        <taxon>Streblomastix</taxon>
    </lineage>
</organism>
<accession>A0A5J4VPD1</accession>
<dbReference type="Proteomes" id="UP000324800">
    <property type="component" value="Unassembled WGS sequence"/>
</dbReference>
<reference evidence="1 2" key="1">
    <citation type="submission" date="2019-03" db="EMBL/GenBank/DDBJ databases">
        <title>Single cell metagenomics reveals metabolic interactions within the superorganism composed of flagellate Streblomastix strix and complex community of Bacteroidetes bacteria on its surface.</title>
        <authorList>
            <person name="Treitli S.C."/>
            <person name="Kolisko M."/>
            <person name="Husnik F."/>
            <person name="Keeling P."/>
            <person name="Hampl V."/>
        </authorList>
    </citation>
    <scope>NUCLEOTIDE SEQUENCE [LARGE SCALE GENOMIC DNA]</scope>
    <source>
        <strain evidence="1">ST1C</strain>
    </source>
</reference>
<evidence type="ECO:0000313" key="2">
    <source>
        <dbReference type="Proteomes" id="UP000324800"/>
    </source>
</evidence>
<sequence>MTTDVAPKEWGSKLEGELEMIAVAHRTWNKRQTKLSNLIRKIKVITLSLRSLSQILNNSLVLSLGITSDSETAVFDIKNWRAPISLIMEINQSHYTKEILGIKIRISYPPSAPVVKTEIADALSRLSRARNYKLKEKIFQQACHQMNLNPTIDLFSQYFNNRLPRFISTI</sequence>
<gene>
    <name evidence="1" type="ORF">EZS28_020304</name>
</gene>
<comment type="caution">
    <text evidence="1">The sequence shown here is derived from an EMBL/GenBank/DDBJ whole genome shotgun (WGS) entry which is preliminary data.</text>
</comment>